<dbReference type="Proteomes" id="UP000064029">
    <property type="component" value="Unassembled WGS sequence"/>
</dbReference>
<dbReference type="AlphaFoldDB" id="A0A103QSQ6"/>
<organism evidence="1 2">
    <name type="scientific">Burkholderia ubonensis</name>
    <dbReference type="NCBI Taxonomy" id="101571"/>
    <lineage>
        <taxon>Bacteria</taxon>
        <taxon>Pseudomonadati</taxon>
        <taxon>Pseudomonadota</taxon>
        <taxon>Betaproteobacteria</taxon>
        <taxon>Burkholderiales</taxon>
        <taxon>Burkholderiaceae</taxon>
        <taxon>Burkholderia</taxon>
        <taxon>Burkholderia cepacia complex</taxon>
    </lineage>
</organism>
<gene>
    <name evidence="1" type="ORF">WJ33_01015</name>
</gene>
<name>A0A103QSQ6_9BURK</name>
<protein>
    <submittedName>
        <fullName evidence="1">Uncharacterized protein</fullName>
    </submittedName>
</protein>
<comment type="caution">
    <text evidence="1">The sequence shown here is derived from an EMBL/GenBank/DDBJ whole genome shotgun (WGS) entry which is preliminary data.</text>
</comment>
<dbReference type="RefSeq" id="WP_059759549.1">
    <property type="nucleotide sequence ID" value="NZ_CP013414.1"/>
</dbReference>
<dbReference type="OrthoDB" id="9031327at2"/>
<reference evidence="1 2" key="1">
    <citation type="submission" date="2015-11" db="EMBL/GenBank/DDBJ databases">
        <title>Expanding the genomic diversity of Burkholderia species for the development of highly accurate diagnostics.</title>
        <authorList>
            <person name="Sahl J."/>
            <person name="Keim P."/>
            <person name="Wagner D."/>
        </authorList>
    </citation>
    <scope>NUCLEOTIDE SEQUENCE [LARGE SCALE GENOMIC DNA]</scope>
    <source>
        <strain evidence="1 2">MSMB2036</strain>
    </source>
</reference>
<evidence type="ECO:0000313" key="2">
    <source>
        <dbReference type="Proteomes" id="UP000064029"/>
    </source>
</evidence>
<sequence>MAKRQPDAAGLLAFFWDRFDAKAASDEDLEYLSGAAEEAANAAWRLSDHVSGVGGLIEQDRGFDNKPTCGTLQDADQAELLYRIANELEAIGHLAYIGSASDSVLRTRLAEKLASNKSWQLHIHEQSSSATETA</sequence>
<proteinExistence type="predicted"/>
<accession>A0A103QSQ6</accession>
<evidence type="ECO:0000313" key="1">
    <source>
        <dbReference type="EMBL" id="KVG54879.1"/>
    </source>
</evidence>
<dbReference type="EMBL" id="LOXM01000264">
    <property type="protein sequence ID" value="KVG54879.1"/>
    <property type="molecule type" value="Genomic_DNA"/>
</dbReference>